<protein>
    <recommendedName>
        <fullName evidence="2">N-acetylmuramoyl-L-alanine amidase</fullName>
        <ecNumber evidence="2">3.5.1.28</ecNumber>
    </recommendedName>
</protein>
<evidence type="ECO:0000313" key="6">
    <source>
        <dbReference type="EMBL" id="AQW22330.1"/>
    </source>
</evidence>
<accession>A0A1S6QL75</accession>
<dbReference type="Proteomes" id="UP000030361">
    <property type="component" value="Chromosome"/>
</dbReference>
<evidence type="ECO:0000313" key="7">
    <source>
        <dbReference type="Proteomes" id="UP000030361"/>
    </source>
</evidence>
<dbReference type="CDD" id="cd06583">
    <property type="entry name" value="PGRP"/>
    <property type="match status" value="1"/>
</dbReference>
<keyword evidence="3" id="KW-0378">Hydrolase</keyword>
<dbReference type="FunFam" id="3.40.80.10:FF:000006">
    <property type="entry name" value="N-acetylmuramoyl-L-alanine amidase"/>
    <property type="match status" value="1"/>
</dbReference>
<sequence length="597" mass="66174">MIFSFLVLFCLNISARSDTVNDMQSDFSQAAAKYQVPEPILMSVAYSETVWNNHNFQPSMNGGYGVMHLTDAKGLGDSTNSSALETAVTAANLSGESLADVKSDDAANINAGAALLAKYQKDLGLPLSSDINQWYGAVAKYSQNTEQSAAEQFANHVYSTIKSGTSEKFADGSTLTLSKQAIDPDVTQITKLNLQNNTTKDPNYPSSLNVQYIPAAHSAFDDKGDYGNYDRSNRTQNGLDVRYIVIHNTETTYEDALKLFQGQSYAAANFLVRSNDGQIAEIIRPENVAWHAGNWYVNSHSVGIEHEGFAVHGGKWFTEPMYEQSAKLVKLLAKRYNVPLDREHIIGHDNVPGLEAKDQAGMHWDPGAYWNWNHYFKLLGVDLNKPAKKKSDVVTITPNPKYSLKGKTEKLTYNGDELTKTGTNFVYLHQSPSFSSKFITNANFKAGKSGTTEEPDWSDKAVYGQQFVKAGQKGDWTAIYYDGKKAWFYNPRDKNVTNASGTVITAKNSTADVFGGAYPSAAELNNHGFKSAALKPFAKLKQGQKYVVGGIYTADYYNSTLNDETEEQYFTGKEHYVQIQFNHRIAFVKQSEVEFTK</sequence>
<dbReference type="PANTHER" id="PTHR30417:SF1">
    <property type="entry name" value="N-ACETYLMURAMOYL-L-ALANINE AMIDASE AMID"/>
    <property type="match status" value="1"/>
</dbReference>
<dbReference type="PANTHER" id="PTHR30417">
    <property type="entry name" value="N-ACETYLMURAMOYL-L-ALANINE AMIDASE AMID"/>
    <property type="match status" value="1"/>
</dbReference>
<comment type="catalytic activity">
    <reaction evidence="1">
        <text>Hydrolyzes the link between N-acetylmuramoyl residues and L-amino acid residues in certain cell-wall glycopeptides.</text>
        <dbReference type="EC" id="3.5.1.28"/>
    </reaction>
</comment>
<reference evidence="6 7" key="1">
    <citation type="journal article" date="2015" name="Genome Announc.">
        <title>Genome Sequence of Lactobacillus curieae CCTCC M 2011381T, a Novel Producer of Gamma-aminobutyric Acid.</title>
        <authorList>
            <person name="Wang Y."/>
            <person name="Wang Y."/>
            <person name="Lang C."/>
            <person name="Wei D."/>
            <person name="Xu P."/>
            <person name="Xie J."/>
        </authorList>
    </citation>
    <scope>NUCLEOTIDE SEQUENCE [LARGE SCALE GENOMIC DNA]</scope>
    <source>
        <strain evidence="6 7">CCTCC M 2011381</strain>
    </source>
</reference>
<organism evidence="6 7">
    <name type="scientific">Lentilactobacillus curieae</name>
    <dbReference type="NCBI Taxonomy" id="1138822"/>
    <lineage>
        <taxon>Bacteria</taxon>
        <taxon>Bacillati</taxon>
        <taxon>Bacillota</taxon>
        <taxon>Bacilli</taxon>
        <taxon>Lactobacillales</taxon>
        <taxon>Lactobacillaceae</taxon>
        <taxon>Lentilactobacillus</taxon>
    </lineage>
</organism>
<dbReference type="InterPro" id="IPR023346">
    <property type="entry name" value="Lysozyme-like_dom_sf"/>
</dbReference>
<dbReference type="SUPFAM" id="SSF55846">
    <property type="entry name" value="N-acetylmuramoyl-L-alanine amidase-like"/>
    <property type="match status" value="1"/>
</dbReference>
<dbReference type="Gene3D" id="1.10.530.10">
    <property type="match status" value="1"/>
</dbReference>
<dbReference type="InterPro" id="IPR002502">
    <property type="entry name" value="Amidase_domain"/>
</dbReference>
<dbReference type="SMART" id="SM00644">
    <property type="entry name" value="Ami_2"/>
    <property type="match status" value="1"/>
</dbReference>
<proteinExistence type="predicted"/>
<keyword evidence="7" id="KW-1185">Reference proteome</keyword>
<dbReference type="eggNOG" id="COG3023">
    <property type="taxonomic scope" value="Bacteria"/>
</dbReference>
<dbReference type="InterPro" id="IPR051206">
    <property type="entry name" value="NAMLAA_amidase_2"/>
</dbReference>
<gene>
    <name evidence="6" type="ORF">PL11_005320</name>
</gene>
<dbReference type="EC" id="3.5.1.28" evidence="2"/>
<dbReference type="GO" id="GO:0009254">
    <property type="term" value="P:peptidoglycan turnover"/>
    <property type="evidence" value="ECO:0007669"/>
    <property type="project" value="TreeGrafter"/>
</dbReference>
<evidence type="ECO:0000259" key="5">
    <source>
        <dbReference type="SMART" id="SM00644"/>
    </source>
</evidence>
<name>A0A1S6QL75_9LACO</name>
<evidence type="ECO:0000256" key="3">
    <source>
        <dbReference type="ARBA" id="ARBA00022801"/>
    </source>
</evidence>
<evidence type="ECO:0000256" key="2">
    <source>
        <dbReference type="ARBA" id="ARBA00011901"/>
    </source>
</evidence>
<dbReference type="GO" id="GO:0009253">
    <property type="term" value="P:peptidoglycan catabolic process"/>
    <property type="evidence" value="ECO:0007669"/>
    <property type="project" value="InterPro"/>
</dbReference>
<dbReference type="AlphaFoldDB" id="A0A1S6QL75"/>
<dbReference type="InterPro" id="IPR036505">
    <property type="entry name" value="Amidase/PGRP_sf"/>
</dbReference>
<dbReference type="GO" id="GO:0071555">
    <property type="term" value="P:cell wall organization"/>
    <property type="evidence" value="ECO:0007669"/>
    <property type="project" value="UniProtKB-KW"/>
</dbReference>
<evidence type="ECO:0000256" key="1">
    <source>
        <dbReference type="ARBA" id="ARBA00001561"/>
    </source>
</evidence>
<dbReference type="Gene3D" id="3.40.80.10">
    <property type="entry name" value="Peptidoglycan recognition protein-like"/>
    <property type="match status" value="1"/>
</dbReference>
<keyword evidence="4" id="KW-0961">Cell wall biogenesis/degradation</keyword>
<evidence type="ECO:0000256" key="4">
    <source>
        <dbReference type="ARBA" id="ARBA00023316"/>
    </source>
</evidence>
<dbReference type="KEGG" id="lcu:PL11_005320"/>
<feature type="domain" description="N-acetylmuramoyl-L-alanine amidase" evidence="5">
    <location>
        <begin position="229"/>
        <end position="367"/>
    </location>
</feature>
<dbReference type="SUPFAM" id="SSF53955">
    <property type="entry name" value="Lysozyme-like"/>
    <property type="match status" value="1"/>
</dbReference>
<dbReference type="Pfam" id="PF01510">
    <property type="entry name" value="Amidase_2"/>
    <property type="match status" value="1"/>
</dbReference>
<dbReference type="EMBL" id="CP018906">
    <property type="protein sequence ID" value="AQW22330.1"/>
    <property type="molecule type" value="Genomic_DNA"/>
</dbReference>
<dbReference type="GO" id="GO:0008745">
    <property type="term" value="F:N-acetylmuramoyl-L-alanine amidase activity"/>
    <property type="evidence" value="ECO:0007669"/>
    <property type="project" value="UniProtKB-EC"/>
</dbReference>